<accession>A0ACB8F032</accession>
<gene>
    <name evidence="1" type="ORF">K3G42_013795</name>
</gene>
<keyword evidence="2" id="KW-1185">Reference proteome</keyword>
<name>A0ACB8F032_9SAUR</name>
<sequence>MVNLGLLRVEDEVAAKHPGLSEYAACQSYAFMKGIGTFITGTGVAFVLQKFNQKMPYSLHWNILISLVVGSVASYAVTRQETKKCTELWMFLEGREPLQNVATEKVPTQDPKEKTRTGEKRNKYGDVVN</sequence>
<dbReference type="Proteomes" id="UP000827872">
    <property type="component" value="Linkage Group LG12"/>
</dbReference>
<proteinExistence type="predicted"/>
<evidence type="ECO:0000313" key="2">
    <source>
        <dbReference type="Proteomes" id="UP000827872"/>
    </source>
</evidence>
<protein>
    <submittedName>
        <fullName evidence="1">Uncharacterized protein</fullName>
    </submittedName>
</protein>
<evidence type="ECO:0000313" key="1">
    <source>
        <dbReference type="EMBL" id="KAH7998209.1"/>
    </source>
</evidence>
<reference evidence="1" key="1">
    <citation type="submission" date="2021-08" db="EMBL/GenBank/DDBJ databases">
        <title>The first chromosome-level gecko genome reveals the dynamic sex chromosomes of Neotropical dwarf geckos (Sphaerodactylidae: Sphaerodactylus).</title>
        <authorList>
            <person name="Pinto B.J."/>
            <person name="Keating S.E."/>
            <person name="Gamble T."/>
        </authorList>
    </citation>
    <scope>NUCLEOTIDE SEQUENCE</scope>
    <source>
        <strain evidence="1">TG3544</strain>
    </source>
</reference>
<comment type="caution">
    <text evidence="1">The sequence shown here is derived from an EMBL/GenBank/DDBJ whole genome shotgun (WGS) entry which is preliminary data.</text>
</comment>
<organism evidence="1 2">
    <name type="scientific">Sphaerodactylus townsendi</name>
    <dbReference type="NCBI Taxonomy" id="933632"/>
    <lineage>
        <taxon>Eukaryota</taxon>
        <taxon>Metazoa</taxon>
        <taxon>Chordata</taxon>
        <taxon>Craniata</taxon>
        <taxon>Vertebrata</taxon>
        <taxon>Euteleostomi</taxon>
        <taxon>Lepidosauria</taxon>
        <taxon>Squamata</taxon>
        <taxon>Bifurcata</taxon>
        <taxon>Gekkota</taxon>
        <taxon>Sphaerodactylidae</taxon>
        <taxon>Sphaerodactylus</taxon>
    </lineage>
</organism>
<dbReference type="EMBL" id="CM037625">
    <property type="protein sequence ID" value="KAH7998209.1"/>
    <property type="molecule type" value="Genomic_DNA"/>
</dbReference>